<keyword evidence="8" id="KW-0732">Signal</keyword>
<proteinExistence type="inferred from homology"/>
<dbReference type="InterPro" id="IPR019368">
    <property type="entry name" value="Ribosomal_mS29"/>
</dbReference>
<evidence type="ECO:0000256" key="8">
    <source>
        <dbReference type="SAM" id="SignalP"/>
    </source>
</evidence>
<evidence type="ECO:0000256" key="7">
    <source>
        <dbReference type="ARBA" id="ARBA00035140"/>
    </source>
</evidence>
<keyword evidence="5" id="KW-0496">Mitochondrion</keyword>
<dbReference type="Pfam" id="PF10236">
    <property type="entry name" value="DAP3"/>
    <property type="match status" value="1"/>
</dbReference>
<dbReference type="PANTHER" id="PTHR12810">
    <property type="entry name" value="MITOCHONDRIAL 28S RIBOSOMAL PROTEIN S29"/>
    <property type="match status" value="1"/>
</dbReference>
<protein>
    <recommendedName>
        <fullName evidence="7">Small ribosomal subunit protein mS29</fullName>
    </recommendedName>
</protein>
<dbReference type="AlphaFoldDB" id="A0A7R8YZC8"/>
<feature type="signal peptide" evidence="8">
    <location>
        <begin position="1"/>
        <end position="22"/>
    </location>
</feature>
<evidence type="ECO:0000256" key="2">
    <source>
        <dbReference type="ARBA" id="ARBA00009863"/>
    </source>
</evidence>
<dbReference type="GO" id="GO:0006915">
    <property type="term" value="P:apoptotic process"/>
    <property type="evidence" value="ECO:0007669"/>
    <property type="project" value="InterPro"/>
</dbReference>
<dbReference type="InParanoid" id="A0A7R8YZC8"/>
<evidence type="ECO:0000256" key="3">
    <source>
        <dbReference type="ARBA" id="ARBA00022946"/>
    </source>
</evidence>
<accession>A0A7R8YZC8</accession>
<dbReference type="PANTHER" id="PTHR12810:SF0">
    <property type="entry name" value="SMALL RIBOSOMAL SUBUNIT PROTEIN MS29"/>
    <property type="match status" value="1"/>
</dbReference>
<dbReference type="EMBL" id="LR899013">
    <property type="protein sequence ID" value="CAD7090351.1"/>
    <property type="molecule type" value="Genomic_DNA"/>
</dbReference>
<dbReference type="Proteomes" id="UP000594454">
    <property type="component" value="Chromosome 5"/>
</dbReference>
<sequence length="433" mass="49860">MITFIHSYLLLILFLWFQKVSTKIWAHILKFHNFVRSQIWCFGFKSYRKEPITMLVRCLRGVSRRACAQYSTVAEPIQKLDDFRTNEATVANHGLQHLGKYYRIEPEVKKQLFTYGGLPKSFEKQIKTFGETCLMVREPAVEVMHYIKSTDLSRPTVRYVLYGVDGAGKSLTMAHLLHFGLEQGFVLVHVPWVANWFKRPKETASSGSKEGFTDLPFDAASWLVHFKNQNASILPKLDLKVSKDYVWSIRETTPAGSTLLELIEHGIARVKFASDTVEALLHELKQHSTAGRCKTMVAIDGYNALFYPQTRILAENKVVVTPDKITLTKPFLDITKYDWTNGVCILSVDRIALNEERWESELPQYQLGKEGFEHVDPFVPIKVDNYNNKEFHSCINYYLNRRWIQNSAPGFDDELKYLSASNPFKLMNICAPL</sequence>
<dbReference type="GO" id="GO:0003735">
    <property type="term" value="F:structural constituent of ribosome"/>
    <property type="evidence" value="ECO:0007669"/>
    <property type="project" value="TreeGrafter"/>
</dbReference>
<dbReference type="PRINTS" id="PR01716">
    <property type="entry name" value="DEATHASSOCP3"/>
</dbReference>
<dbReference type="OrthoDB" id="274828at2759"/>
<comment type="subcellular location">
    <subcellularLocation>
        <location evidence="1">Mitochondrion</location>
    </subcellularLocation>
</comment>
<evidence type="ECO:0000256" key="1">
    <source>
        <dbReference type="ARBA" id="ARBA00004173"/>
    </source>
</evidence>
<name>A0A7R8YZC8_HERIL</name>
<evidence type="ECO:0000313" key="9">
    <source>
        <dbReference type="EMBL" id="CAD7090351.1"/>
    </source>
</evidence>
<gene>
    <name evidence="9" type="ORF">HERILL_LOCUS12839</name>
</gene>
<evidence type="ECO:0000313" key="10">
    <source>
        <dbReference type="Proteomes" id="UP000594454"/>
    </source>
</evidence>
<evidence type="ECO:0000256" key="6">
    <source>
        <dbReference type="ARBA" id="ARBA00023274"/>
    </source>
</evidence>
<organism evidence="9 10">
    <name type="scientific">Hermetia illucens</name>
    <name type="common">Black soldier fly</name>
    <dbReference type="NCBI Taxonomy" id="343691"/>
    <lineage>
        <taxon>Eukaryota</taxon>
        <taxon>Metazoa</taxon>
        <taxon>Ecdysozoa</taxon>
        <taxon>Arthropoda</taxon>
        <taxon>Hexapoda</taxon>
        <taxon>Insecta</taxon>
        <taxon>Pterygota</taxon>
        <taxon>Neoptera</taxon>
        <taxon>Endopterygota</taxon>
        <taxon>Diptera</taxon>
        <taxon>Brachycera</taxon>
        <taxon>Stratiomyomorpha</taxon>
        <taxon>Stratiomyidae</taxon>
        <taxon>Hermetiinae</taxon>
        <taxon>Hermetia</taxon>
    </lineage>
</organism>
<keyword evidence="4" id="KW-0689">Ribosomal protein</keyword>
<dbReference type="FunCoup" id="A0A7R8YZC8">
    <property type="interactions" value="1670"/>
</dbReference>
<dbReference type="GO" id="GO:0005763">
    <property type="term" value="C:mitochondrial small ribosomal subunit"/>
    <property type="evidence" value="ECO:0007669"/>
    <property type="project" value="TreeGrafter"/>
</dbReference>
<keyword evidence="10" id="KW-1185">Reference proteome</keyword>
<feature type="chain" id="PRO_5030739256" description="Small ribosomal subunit protein mS29" evidence="8">
    <location>
        <begin position="23"/>
        <end position="433"/>
    </location>
</feature>
<evidence type="ECO:0000256" key="4">
    <source>
        <dbReference type="ARBA" id="ARBA00022980"/>
    </source>
</evidence>
<comment type="similarity">
    <text evidence="2">Belongs to the mitochondrion-specific ribosomal protein mS29 family.</text>
</comment>
<keyword evidence="3" id="KW-0809">Transit peptide</keyword>
<reference evidence="9 10" key="1">
    <citation type="submission" date="2020-11" db="EMBL/GenBank/DDBJ databases">
        <authorList>
            <person name="Wallbank WR R."/>
            <person name="Pardo Diaz C."/>
            <person name="Kozak K."/>
            <person name="Martin S."/>
            <person name="Jiggins C."/>
            <person name="Moest M."/>
            <person name="Warren A I."/>
            <person name="Generalovic N T."/>
            <person name="Byers J.R.P. K."/>
            <person name="Montejo-Kovacevich G."/>
            <person name="Yen C E."/>
        </authorList>
    </citation>
    <scope>NUCLEOTIDE SEQUENCE [LARGE SCALE GENOMIC DNA]</scope>
</reference>
<dbReference type="InterPro" id="IPR008092">
    <property type="entry name" value="Ribosomal_mS29_met"/>
</dbReference>
<evidence type="ECO:0000256" key="5">
    <source>
        <dbReference type="ARBA" id="ARBA00023128"/>
    </source>
</evidence>
<keyword evidence="6" id="KW-0687">Ribonucleoprotein</keyword>